<evidence type="ECO:0000256" key="1">
    <source>
        <dbReference type="ARBA" id="ARBA00005254"/>
    </source>
</evidence>
<name>A0A512NGL1_9HYPH</name>
<evidence type="ECO:0000313" key="3">
    <source>
        <dbReference type="Proteomes" id="UP000321058"/>
    </source>
</evidence>
<dbReference type="OrthoDB" id="9781757at2"/>
<dbReference type="Proteomes" id="UP000321058">
    <property type="component" value="Unassembled WGS sequence"/>
</dbReference>
<dbReference type="PANTHER" id="PTHR43459:SF1">
    <property type="entry name" value="EG:BACN32G11.4 PROTEIN"/>
    <property type="match status" value="1"/>
</dbReference>
<dbReference type="AlphaFoldDB" id="A0A512NGL1"/>
<dbReference type="CDD" id="cd06558">
    <property type="entry name" value="crotonase-like"/>
    <property type="match status" value="1"/>
</dbReference>
<dbReference type="Gene3D" id="3.90.226.10">
    <property type="entry name" value="2-enoyl-CoA Hydratase, Chain A, domain 1"/>
    <property type="match status" value="1"/>
</dbReference>
<dbReference type="SUPFAM" id="SSF52096">
    <property type="entry name" value="ClpP/crotonase"/>
    <property type="match status" value="1"/>
</dbReference>
<gene>
    <name evidence="2" type="ORF">RSO01_52470</name>
</gene>
<dbReference type="Gene3D" id="1.10.12.10">
    <property type="entry name" value="Lyase 2-enoyl-coa Hydratase, Chain A, domain 2"/>
    <property type="match status" value="1"/>
</dbReference>
<dbReference type="InterPro" id="IPR014748">
    <property type="entry name" value="Enoyl-CoA_hydra_C"/>
</dbReference>
<proteinExistence type="inferred from homology"/>
<dbReference type="InterPro" id="IPR029045">
    <property type="entry name" value="ClpP/crotonase-like_dom_sf"/>
</dbReference>
<dbReference type="Pfam" id="PF00378">
    <property type="entry name" value="ECH_1"/>
    <property type="match status" value="1"/>
</dbReference>
<keyword evidence="3" id="KW-1185">Reference proteome</keyword>
<dbReference type="PANTHER" id="PTHR43459">
    <property type="entry name" value="ENOYL-COA HYDRATASE"/>
    <property type="match status" value="1"/>
</dbReference>
<dbReference type="GO" id="GO:0003824">
    <property type="term" value="F:catalytic activity"/>
    <property type="evidence" value="ECO:0007669"/>
    <property type="project" value="UniProtKB-ARBA"/>
</dbReference>
<protein>
    <submittedName>
        <fullName evidence="2">Enoyl-CoA hydratase</fullName>
    </submittedName>
</protein>
<evidence type="ECO:0000313" key="2">
    <source>
        <dbReference type="EMBL" id="GEP58081.1"/>
    </source>
</evidence>
<sequence length="266" mass="29139">MSAPHVLAEVKDGIGWLTLNRPESLNALSFEMTDLLIKHTAEFEKDAEVRCVVIRGAGTHFMAGGDIKGFHKSLTENKANHLAGFEMRVVKAHQMIYQIRRMQKPVLASVQGAAAGFGLSLILNCDLAIASDDAFFTLAYRHIGLSADGGATYFLPRIVGERKALEIALLGERFTAEEAKANNILNWIVAKDQLAAETEKMARKLADGPTFALGVAKRLIRTSFDNSWDEHSHREAEGLAACAATDDHFEGLSAFLEKRKAAFKGR</sequence>
<accession>A0A512NGL1</accession>
<reference evidence="2 3" key="1">
    <citation type="submission" date="2019-07" db="EMBL/GenBank/DDBJ databases">
        <title>Whole genome shotgun sequence of Reyranella soli NBRC 108950.</title>
        <authorList>
            <person name="Hosoyama A."/>
            <person name="Uohara A."/>
            <person name="Ohji S."/>
            <person name="Ichikawa N."/>
        </authorList>
    </citation>
    <scope>NUCLEOTIDE SEQUENCE [LARGE SCALE GENOMIC DNA]</scope>
    <source>
        <strain evidence="2 3">NBRC 108950</strain>
    </source>
</reference>
<dbReference type="RefSeq" id="WP_147152983.1">
    <property type="nucleotide sequence ID" value="NZ_BKAJ01000093.1"/>
</dbReference>
<comment type="caution">
    <text evidence="2">The sequence shown here is derived from an EMBL/GenBank/DDBJ whole genome shotgun (WGS) entry which is preliminary data.</text>
</comment>
<dbReference type="InterPro" id="IPR001753">
    <property type="entry name" value="Enoyl-CoA_hydra/iso"/>
</dbReference>
<comment type="similarity">
    <text evidence="1">Belongs to the enoyl-CoA hydratase/isomerase family.</text>
</comment>
<dbReference type="EMBL" id="BKAJ01000093">
    <property type="protein sequence ID" value="GEP58081.1"/>
    <property type="molecule type" value="Genomic_DNA"/>
</dbReference>
<organism evidence="2 3">
    <name type="scientific">Reyranella soli</name>
    <dbReference type="NCBI Taxonomy" id="1230389"/>
    <lineage>
        <taxon>Bacteria</taxon>
        <taxon>Pseudomonadati</taxon>
        <taxon>Pseudomonadota</taxon>
        <taxon>Alphaproteobacteria</taxon>
        <taxon>Hyphomicrobiales</taxon>
        <taxon>Reyranellaceae</taxon>
        <taxon>Reyranella</taxon>
    </lineage>
</organism>